<comment type="caution">
    <text evidence="1">The sequence shown here is derived from an EMBL/GenBank/DDBJ whole genome shotgun (WGS) entry which is preliminary data.</text>
</comment>
<protein>
    <submittedName>
        <fullName evidence="1">PAAR domain-containing protein</fullName>
    </submittedName>
</protein>
<sequence length="89" mass="8998">MSKSFIVLGDKTDHGGSVVSVSSQTDINGKPVARVGDQVACPKCKGVFPIAAGDATTIIDGQPVARHGDKTACGATLIAGQQSQVFIDG</sequence>
<name>A0ABV7RRU0_9GAMM</name>
<dbReference type="RefSeq" id="WP_386759637.1">
    <property type="nucleotide sequence ID" value="NZ_JBHRXK010000006.1"/>
</dbReference>
<gene>
    <name evidence="1" type="ORF">ACFOLC_12730</name>
</gene>
<reference evidence="2" key="1">
    <citation type="journal article" date="2019" name="Int. J. Syst. Evol. Microbiol.">
        <title>The Global Catalogue of Microorganisms (GCM) 10K type strain sequencing project: providing services to taxonomists for standard genome sequencing and annotation.</title>
        <authorList>
            <consortium name="The Broad Institute Genomics Platform"/>
            <consortium name="The Broad Institute Genome Sequencing Center for Infectious Disease"/>
            <person name="Wu L."/>
            <person name="Ma J."/>
        </authorList>
    </citation>
    <scope>NUCLEOTIDE SEQUENCE [LARGE SCALE GENOMIC DNA]</scope>
    <source>
        <strain evidence="2">KCTC 42875</strain>
    </source>
</reference>
<dbReference type="EMBL" id="JBHRXK010000006">
    <property type="protein sequence ID" value="MFC3551868.1"/>
    <property type="molecule type" value="Genomic_DNA"/>
</dbReference>
<proteinExistence type="predicted"/>
<dbReference type="Pfam" id="PF05488">
    <property type="entry name" value="PAAR_motif"/>
    <property type="match status" value="1"/>
</dbReference>
<evidence type="ECO:0000313" key="2">
    <source>
        <dbReference type="Proteomes" id="UP001595740"/>
    </source>
</evidence>
<dbReference type="InterPro" id="IPR008727">
    <property type="entry name" value="PAAR_motif"/>
</dbReference>
<dbReference type="Gene3D" id="2.60.200.60">
    <property type="match status" value="1"/>
</dbReference>
<dbReference type="Proteomes" id="UP001595740">
    <property type="component" value="Unassembled WGS sequence"/>
</dbReference>
<accession>A0ABV7RRU0</accession>
<dbReference type="CDD" id="cd14744">
    <property type="entry name" value="PAAR_CT_2"/>
    <property type="match status" value="1"/>
</dbReference>
<keyword evidence="2" id="KW-1185">Reference proteome</keyword>
<organism evidence="1 2">
    <name type="scientific">Lysobacter cavernae</name>
    <dbReference type="NCBI Taxonomy" id="1685901"/>
    <lineage>
        <taxon>Bacteria</taxon>
        <taxon>Pseudomonadati</taxon>
        <taxon>Pseudomonadota</taxon>
        <taxon>Gammaproteobacteria</taxon>
        <taxon>Lysobacterales</taxon>
        <taxon>Lysobacteraceae</taxon>
        <taxon>Lysobacter</taxon>
    </lineage>
</organism>
<evidence type="ECO:0000313" key="1">
    <source>
        <dbReference type="EMBL" id="MFC3551868.1"/>
    </source>
</evidence>